<protein>
    <submittedName>
        <fullName evidence="2">Uncharacterized protein</fullName>
    </submittedName>
</protein>
<dbReference type="Proteomes" id="UP000078200">
    <property type="component" value="Unassembled WGS sequence"/>
</dbReference>
<keyword evidence="3" id="KW-1185">Reference proteome</keyword>
<sequence>MKKLQNVTERTFCCNNCVILSDTESVSTVVELIFVVFYAAAAAVVVVVVVVVVVHVLRPRLSQPILLATYSNPPFPLSMAPLEATIVRVPLIMPTHVIIYSCSVCDRKNSN</sequence>
<dbReference type="VEuPathDB" id="VectorBase:GAUT033234"/>
<evidence type="ECO:0000313" key="2">
    <source>
        <dbReference type="EnsemblMetazoa" id="GAUT033234-PA"/>
    </source>
</evidence>
<keyword evidence="1" id="KW-0472">Membrane</keyword>
<feature type="transmembrane region" description="Helical" evidence="1">
    <location>
        <begin position="32"/>
        <end position="57"/>
    </location>
</feature>
<dbReference type="EnsemblMetazoa" id="GAUT033234-RA">
    <property type="protein sequence ID" value="GAUT033234-PA"/>
    <property type="gene ID" value="GAUT033234"/>
</dbReference>
<accession>A0A1A9VCW8</accession>
<evidence type="ECO:0000256" key="1">
    <source>
        <dbReference type="SAM" id="Phobius"/>
    </source>
</evidence>
<keyword evidence="1" id="KW-1133">Transmembrane helix</keyword>
<organism evidence="2 3">
    <name type="scientific">Glossina austeni</name>
    <name type="common">Savannah tsetse fly</name>
    <dbReference type="NCBI Taxonomy" id="7395"/>
    <lineage>
        <taxon>Eukaryota</taxon>
        <taxon>Metazoa</taxon>
        <taxon>Ecdysozoa</taxon>
        <taxon>Arthropoda</taxon>
        <taxon>Hexapoda</taxon>
        <taxon>Insecta</taxon>
        <taxon>Pterygota</taxon>
        <taxon>Neoptera</taxon>
        <taxon>Endopterygota</taxon>
        <taxon>Diptera</taxon>
        <taxon>Brachycera</taxon>
        <taxon>Muscomorpha</taxon>
        <taxon>Hippoboscoidea</taxon>
        <taxon>Glossinidae</taxon>
        <taxon>Glossina</taxon>
    </lineage>
</organism>
<reference evidence="2" key="1">
    <citation type="submission" date="2020-05" db="UniProtKB">
        <authorList>
            <consortium name="EnsemblMetazoa"/>
        </authorList>
    </citation>
    <scope>IDENTIFICATION</scope>
    <source>
        <strain evidence="2">TTRI</strain>
    </source>
</reference>
<name>A0A1A9VCW8_GLOAU</name>
<dbReference type="AlphaFoldDB" id="A0A1A9VCW8"/>
<evidence type="ECO:0000313" key="3">
    <source>
        <dbReference type="Proteomes" id="UP000078200"/>
    </source>
</evidence>
<proteinExistence type="predicted"/>
<keyword evidence="1" id="KW-0812">Transmembrane</keyword>